<dbReference type="EMBL" id="JANPWB010000001">
    <property type="protein sequence ID" value="KAJ1213106.1"/>
    <property type="molecule type" value="Genomic_DNA"/>
</dbReference>
<accession>A0AAV7WKD0</accession>
<protein>
    <submittedName>
        <fullName evidence="2">Uncharacterized protein</fullName>
    </submittedName>
</protein>
<organism evidence="2 3">
    <name type="scientific">Pleurodeles waltl</name>
    <name type="common">Iberian ribbed newt</name>
    <dbReference type="NCBI Taxonomy" id="8319"/>
    <lineage>
        <taxon>Eukaryota</taxon>
        <taxon>Metazoa</taxon>
        <taxon>Chordata</taxon>
        <taxon>Craniata</taxon>
        <taxon>Vertebrata</taxon>
        <taxon>Euteleostomi</taxon>
        <taxon>Amphibia</taxon>
        <taxon>Batrachia</taxon>
        <taxon>Caudata</taxon>
        <taxon>Salamandroidea</taxon>
        <taxon>Salamandridae</taxon>
        <taxon>Pleurodelinae</taxon>
        <taxon>Pleurodeles</taxon>
    </lineage>
</organism>
<comment type="caution">
    <text evidence="2">The sequence shown here is derived from an EMBL/GenBank/DDBJ whole genome shotgun (WGS) entry which is preliminary data.</text>
</comment>
<evidence type="ECO:0000256" key="1">
    <source>
        <dbReference type="SAM" id="MobiDB-lite"/>
    </source>
</evidence>
<feature type="region of interest" description="Disordered" evidence="1">
    <location>
        <begin position="1"/>
        <end position="120"/>
    </location>
</feature>
<feature type="compositionally biased region" description="Basic and acidic residues" evidence="1">
    <location>
        <begin position="55"/>
        <end position="73"/>
    </location>
</feature>
<keyword evidence="3" id="KW-1185">Reference proteome</keyword>
<dbReference type="AlphaFoldDB" id="A0AAV7WKD0"/>
<reference evidence="2" key="1">
    <citation type="journal article" date="2022" name="bioRxiv">
        <title>Sequencing and chromosome-scale assembly of the giantPleurodeles waltlgenome.</title>
        <authorList>
            <person name="Brown T."/>
            <person name="Elewa A."/>
            <person name="Iarovenko S."/>
            <person name="Subramanian E."/>
            <person name="Araus A.J."/>
            <person name="Petzold A."/>
            <person name="Susuki M."/>
            <person name="Suzuki K.-i.T."/>
            <person name="Hayashi T."/>
            <person name="Toyoda A."/>
            <person name="Oliveira C."/>
            <person name="Osipova E."/>
            <person name="Leigh N.D."/>
            <person name="Simon A."/>
            <person name="Yun M.H."/>
        </authorList>
    </citation>
    <scope>NUCLEOTIDE SEQUENCE</scope>
    <source>
        <strain evidence="2">20211129_DDA</strain>
        <tissue evidence="2">Liver</tissue>
    </source>
</reference>
<evidence type="ECO:0000313" key="3">
    <source>
        <dbReference type="Proteomes" id="UP001066276"/>
    </source>
</evidence>
<gene>
    <name evidence="2" type="ORF">NDU88_000745</name>
</gene>
<evidence type="ECO:0000313" key="2">
    <source>
        <dbReference type="EMBL" id="KAJ1213106.1"/>
    </source>
</evidence>
<name>A0AAV7WKD0_PLEWA</name>
<sequence length="139" mass="15041">MASAPQYPRGTDDSDLLYPEALSAPSNQGRLPGHSDLQKALRRASWCPGAEDQEERPGSRQDAEDRGNHRERSDDPDDCSEQHSRHPTRPVGHSGGSGFASPGPEDQEAEKTIIQPRSGESMALAGTVPQWTALPCVQD</sequence>
<dbReference type="Proteomes" id="UP001066276">
    <property type="component" value="Chromosome 1_1"/>
</dbReference>
<proteinExistence type="predicted"/>